<sequence>MLGRVRLHDGEVGGARRRTLLVALLLDANRMVTVDHLVDALWDERPPPSAVANVRTHVCALRQLMGGAATLVSHPGGYELVTPEDACDSHLFALAADEGRTALGEGAFDRAAGLLDRALGLWDADRAAADVPRNGRLAARLAHLDEERLRTAEDFAEACLGLGEPRAALRGLAALLAADPLRTRSWALRMRAHHLLGERGGVSETVREAADVFREHLGSPLDRELVHLHQDLSRSRP</sequence>
<evidence type="ECO:0000256" key="1">
    <source>
        <dbReference type="ARBA" id="ARBA00005820"/>
    </source>
</evidence>
<dbReference type="Pfam" id="PF00486">
    <property type="entry name" value="Trans_reg_C"/>
    <property type="match status" value="1"/>
</dbReference>
<keyword evidence="4" id="KW-0238">DNA-binding</keyword>
<dbReference type="AlphaFoldDB" id="A0A919BD22"/>
<gene>
    <name evidence="8" type="ORF">GCM10017667_05160</name>
</gene>
<dbReference type="InterPro" id="IPR005158">
    <property type="entry name" value="BTAD"/>
</dbReference>
<accession>A0A919BD22</accession>
<dbReference type="GO" id="GO:0000160">
    <property type="term" value="P:phosphorelay signal transduction system"/>
    <property type="evidence" value="ECO:0007669"/>
    <property type="project" value="UniProtKB-KW"/>
</dbReference>
<dbReference type="SMART" id="SM00862">
    <property type="entry name" value="Trans_reg_C"/>
    <property type="match status" value="1"/>
</dbReference>
<reference evidence="8" key="1">
    <citation type="journal article" date="2014" name="Int. J. Syst. Evol. Microbiol.">
        <title>Complete genome sequence of Corynebacterium casei LMG S-19264T (=DSM 44701T), isolated from a smear-ripened cheese.</title>
        <authorList>
            <consortium name="US DOE Joint Genome Institute (JGI-PGF)"/>
            <person name="Walter F."/>
            <person name="Albersmeier A."/>
            <person name="Kalinowski J."/>
            <person name="Ruckert C."/>
        </authorList>
    </citation>
    <scope>NUCLEOTIDE SEQUENCE</scope>
    <source>
        <strain evidence="8">JCM 4122</strain>
    </source>
</reference>
<dbReference type="Gene3D" id="1.25.40.10">
    <property type="entry name" value="Tetratricopeptide repeat domain"/>
    <property type="match status" value="1"/>
</dbReference>
<comment type="caution">
    <text evidence="8">The sequence shown here is derived from an EMBL/GenBank/DDBJ whole genome shotgun (WGS) entry which is preliminary data.</text>
</comment>
<name>A0A919BD22_STRFL</name>
<evidence type="ECO:0000259" key="6">
    <source>
        <dbReference type="SMART" id="SM00862"/>
    </source>
</evidence>
<dbReference type="GeneID" id="95663512"/>
<dbReference type="Pfam" id="PF03704">
    <property type="entry name" value="BTAD"/>
    <property type="match status" value="1"/>
</dbReference>
<proteinExistence type="inferred from homology"/>
<organism evidence="8 9">
    <name type="scientific">Streptomyces filamentosus</name>
    <name type="common">Streptomyces roseosporus</name>
    <dbReference type="NCBI Taxonomy" id="67294"/>
    <lineage>
        <taxon>Bacteria</taxon>
        <taxon>Bacillati</taxon>
        <taxon>Actinomycetota</taxon>
        <taxon>Actinomycetes</taxon>
        <taxon>Kitasatosporales</taxon>
        <taxon>Streptomycetaceae</taxon>
        <taxon>Streptomyces</taxon>
    </lineage>
</organism>
<comment type="similarity">
    <text evidence="1">Belongs to the AfsR/DnrI/RedD regulatory family.</text>
</comment>
<reference evidence="8" key="2">
    <citation type="submission" date="2020-09" db="EMBL/GenBank/DDBJ databases">
        <authorList>
            <person name="Sun Q."/>
            <person name="Ohkuma M."/>
        </authorList>
    </citation>
    <scope>NUCLEOTIDE SEQUENCE</scope>
    <source>
        <strain evidence="8">JCM 4122</strain>
    </source>
</reference>
<evidence type="ECO:0000256" key="3">
    <source>
        <dbReference type="ARBA" id="ARBA00023015"/>
    </source>
</evidence>
<dbReference type="PANTHER" id="PTHR35807:SF1">
    <property type="entry name" value="TRANSCRIPTIONAL REGULATOR REDD"/>
    <property type="match status" value="1"/>
</dbReference>
<dbReference type="Gene3D" id="1.10.10.10">
    <property type="entry name" value="Winged helix-like DNA-binding domain superfamily/Winged helix DNA-binding domain"/>
    <property type="match status" value="1"/>
</dbReference>
<evidence type="ECO:0008006" key="10">
    <source>
        <dbReference type="Google" id="ProtNLM"/>
    </source>
</evidence>
<evidence type="ECO:0000313" key="8">
    <source>
        <dbReference type="EMBL" id="GHF80522.1"/>
    </source>
</evidence>
<keyword evidence="5" id="KW-0804">Transcription</keyword>
<keyword evidence="3" id="KW-0805">Transcription regulation</keyword>
<evidence type="ECO:0000256" key="5">
    <source>
        <dbReference type="ARBA" id="ARBA00023163"/>
    </source>
</evidence>
<feature type="domain" description="Bacterial transcriptional activator" evidence="7">
    <location>
        <begin position="87"/>
        <end position="233"/>
    </location>
</feature>
<dbReference type="EMBL" id="BNBE01000001">
    <property type="protein sequence ID" value="GHF80522.1"/>
    <property type="molecule type" value="Genomic_DNA"/>
</dbReference>
<dbReference type="InterPro" id="IPR016032">
    <property type="entry name" value="Sig_transdc_resp-reg_C-effctor"/>
</dbReference>
<keyword evidence="2" id="KW-0902">Two-component regulatory system</keyword>
<protein>
    <recommendedName>
        <fullName evidence="10">SARP family transcriptional regulator</fullName>
    </recommendedName>
</protein>
<evidence type="ECO:0000259" key="7">
    <source>
        <dbReference type="SMART" id="SM01043"/>
    </source>
</evidence>
<dbReference type="SMART" id="SM01043">
    <property type="entry name" value="BTAD"/>
    <property type="match status" value="1"/>
</dbReference>
<evidence type="ECO:0000313" key="9">
    <source>
        <dbReference type="Proteomes" id="UP000632849"/>
    </source>
</evidence>
<dbReference type="InterPro" id="IPR001867">
    <property type="entry name" value="OmpR/PhoB-type_DNA-bd"/>
</dbReference>
<dbReference type="GO" id="GO:0003677">
    <property type="term" value="F:DNA binding"/>
    <property type="evidence" value="ECO:0007669"/>
    <property type="project" value="UniProtKB-KW"/>
</dbReference>
<dbReference type="Proteomes" id="UP000632849">
    <property type="component" value="Unassembled WGS sequence"/>
</dbReference>
<dbReference type="InterPro" id="IPR036388">
    <property type="entry name" value="WH-like_DNA-bd_sf"/>
</dbReference>
<dbReference type="SUPFAM" id="SSF48452">
    <property type="entry name" value="TPR-like"/>
    <property type="match status" value="1"/>
</dbReference>
<dbReference type="RefSeq" id="WP_170313988.1">
    <property type="nucleotide sequence ID" value="NZ_BNBE01000001.1"/>
</dbReference>
<dbReference type="GO" id="GO:0006355">
    <property type="term" value="P:regulation of DNA-templated transcription"/>
    <property type="evidence" value="ECO:0007669"/>
    <property type="project" value="InterPro"/>
</dbReference>
<dbReference type="InterPro" id="IPR051677">
    <property type="entry name" value="AfsR-DnrI-RedD_regulator"/>
</dbReference>
<dbReference type="InterPro" id="IPR011990">
    <property type="entry name" value="TPR-like_helical_dom_sf"/>
</dbReference>
<feature type="domain" description="OmpR/PhoB-type" evidence="6">
    <location>
        <begin position="9"/>
        <end position="80"/>
    </location>
</feature>
<evidence type="ECO:0000256" key="4">
    <source>
        <dbReference type="ARBA" id="ARBA00023125"/>
    </source>
</evidence>
<dbReference type="SUPFAM" id="SSF46894">
    <property type="entry name" value="C-terminal effector domain of the bipartite response regulators"/>
    <property type="match status" value="1"/>
</dbReference>
<dbReference type="PANTHER" id="PTHR35807">
    <property type="entry name" value="TRANSCRIPTIONAL REGULATOR REDD-RELATED"/>
    <property type="match status" value="1"/>
</dbReference>
<keyword evidence="9" id="KW-1185">Reference proteome</keyword>
<evidence type="ECO:0000256" key="2">
    <source>
        <dbReference type="ARBA" id="ARBA00023012"/>
    </source>
</evidence>